<reference evidence="3" key="1">
    <citation type="journal article" date="2009" name="Rice">
        <title>De Novo Next Generation Sequencing of Plant Genomes.</title>
        <authorList>
            <person name="Rounsley S."/>
            <person name="Marri P.R."/>
            <person name="Yu Y."/>
            <person name="He R."/>
            <person name="Sisneros N."/>
            <person name="Goicoechea J.L."/>
            <person name="Lee S.J."/>
            <person name="Angelova A."/>
            <person name="Kudrna D."/>
            <person name="Luo M."/>
            <person name="Affourtit J."/>
            <person name="Desany B."/>
            <person name="Knight J."/>
            <person name="Niazi F."/>
            <person name="Egholm M."/>
            <person name="Wing R.A."/>
        </authorList>
    </citation>
    <scope>NUCLEOTIDE SEQUENCE [LARGE SCALE GENOMIC DNA]</scope>
    <source>
        <strain evidence="3">cv. IRGC 105608</strain>
    </source>
</reference>
<dbReference type="PANTHER" id="PTHR33086:SF98">
    <property type="entry name" value="OS05G0468200 PROTEIN"/>
    <property type="match status" value="1"/>
</dbReference>
<keyword evidence="4" id="KW-1185">Reference proteome</keyword>
<feature type="region of interest" description="Disordered" evidence="1">
    <location>
        <begin position="939"/>
        <end position="958"/>
    </location>
</feature>
<dbReference type="EnsemblPlants" id="OBART05G08910.1">
    <property type="protein sequence ID" value="OBART05G08910.1"/>
    <property type="gene ID" value="OBART05G08910"/>
</dbReference>
<dbReference type="PANTHER" id="PTHR33086">
    <property type="entry name" value="OS05G0468200 PROTEIN-RELATED"/>
    <property type="match status" value="1"/>
</dbReference>
<evidence type="ECO:0000256" key="1">
    <source>
        <dbReference type="SAM" id="MobiDB-lite"/>
    </source>
</evidence>
<dbReference type="InterPro" id="IPR011676">
    <property type="entry name" value="DUF1618"/>
</dbReference>
<sequence length="1506" mass="163787">MQRLPLRRALSAAASAPVRRALSTASRRPPWAMVEKYVAVGSPERRVSLRLAEPPCGSRLIAPAHLVGYAPRVLDPDTDELNAFFAGFVKAASGEGLLLLTFMEVTGTAPLVPGGGGWRALTGISIDPDMTRFVCNPISGELFGLPDIDGTKKTAWFSDIGILTQSERPHGPPDRYAVALFREDSEGYRGGDERFAMRRFLSQTGKWDKLVGLPSSLPLHRRRMNTSTQEVVAFAGRLWWVDLSWGALSADPFSDRPELRFVELPRGSVTQPMEKERRELRRFRRVGVSEGRLRYAEVSQEEPFVLSSFSLDDDGGGWTLEHRVALRRLWPHDQNLCKNTPQIAAIDPLNAGCMHLVVGRQVVSIDMDNGDLLGCTLGGGSDPSVDTLTPCLLPPWLASCRIPRAETLSRNKADAKSKSLSDMLDANPTATGRRTHSRCPLRAPGLVHQLTQLQNPTCRGLSELHPPRLFGFSFAGKPTTPKMQWLPLRRALSAAASVAARRALSTAAASPSRTPPWAMIYQIPAVRSTAPRAFFILADPPGASNLYVPDHLFDRRPGPGPDNGDVMALLGGMVCTTSGDGLLLLCYSDAHAPVVSTHSGTREPKLIGVDMDPDITRFVCNPITGELFRLPDIDGTKKTLSYGPNAGLLTRSASAAGHGPPDRYAVALLNEDRSRNGDERTFVMRRFLSQTGKWEKLVGLPLPSPLPLPRRMELYLEAVAFAGQLWWVDPTWGAISADPFSHRPELRFVELPRGSVWPMPSTHPVQALGMFRRLGVSEGRLRYVELSNQDPFVLSSFALDDHGGSWTMEHQVELAPLCRNHVNGGGLPSKDYTSTPRIGVIDPLNSSCICVLIGKHVLAVDMDMGKVLGCSLTDESEGSPWAITTCLKPCVLPPWLGSSQIPNAGTFSCNKGDAKGKTLSDMLVHLVHVHRVSVSRPPAAEHRALGGTGPRSRCSPLPLSESELTSVNLVHREPAPPPRLLLDATRLPFSLAFAVRRPPPRLHRRRMQLPLRRALSAAASASAPVRRALSAAAAAAAPVRRALSTAAADADASRHPGWVMIHSIHHATEARTPSPRASLLLAEPPCSSYLLLPDHLVDRRPGPKPGTGIDVVGLLSAVIYATSGDGLLLFAYVDSHAPLSVVSKAFAAGATPTREGELDLDGLNPQDQDLTRFVCNPITGELFRLPDIDGTKKTFFWRHTGLLTRSAAGHGPPDSYAVAMLREHSNSGTFHMWRFLSRTGKWDKIDGLPSPLPLVRRLDIDTEAVAFAGRLCWVDLTWGVISADPFSDRPELHFVELPRGSVWPMPSEDLLVEVQSIHRRVGVSEGRLRYVEVSDKDPFVLSSFALDDDGGSWTLEHRVALGRICEVKGGGPEDTPRIAVIDPLNSSVICVIVGKHVLSVDMEMGKVLGSSPIEEGEGSPWFITSILKSCVLPPWLASSKIPAAGTSASNKGDAKSKTLSDILVRFAGKHIEDIAVKSDPVQSSVLLSSRLYVDNPLIFSHEKEEA</sequence>
<evidence type="ECO:0000313" key="3">
    <source>
        <dbReference type="EnsemblPlants" id="OBART05G08910.1"/>
    </source>
</evidence>
<feature type="domain" description="DUF1618" evidence="2">
    <location>
        <begin position="727"/>
        <end position="829"/>
    </location>
</feature>
<proteinExistence type="predicted"/>
<feature type="region of interest" description="Disordered" evidence="1">
    <location>
        <begin position="411"/>
        <end position="438"/>
    </location>
</feature>
<evidence type="ECO:0000313" key="4">
    <source>
        <dbReference type="Proteomes" id="UP000026960"/>
    </source>
</evidence>
<dbReference type="HOGENOM" id="CLU_004202_1_0_1"/>
<reference evidence="3" key="2">
    <citation type="submission" date="2015-03" db="UniProtKB">
        <authorList>
            <consortium name="EnsemblPlants"/>
        </authorList>
    </citation>
    <scope>IDENTIFICATION</scope>
</reference>
<feature type="domain" description="DUF1618" evidence="2">
    <location>
        <begin position="240"/>
        <end position="341"/>
    </location>
</feature>
<dbReference type="Gramene" id="OBART05G08910.1">
    <property type="protein sequence ID" value="OBART05G08910.1"/>
    <property type="gene ID" value="OBART05G08910"/>
</dbReference>
<dbReference type="STRING" id="65489.A0A0D3G532"/>
<name>A0A0D3G532_9ORYZ</name>
<evidence type="ECO:0000259" key="2">
    <source>
        <dbReference type="Pfam" id="PF07762"/>
    </source>
</evidence>
<protein>
    <recommendedName>
        <fullName evidence="2">DUF1618 domain-containing protein</fullName>
    </recommendedName>
</protein>
<dbReference type="Proteomes" id="UP000026960">
    <property type="component" value="Chromosome 5"/>
</dbReference>
<feature type="domain" description="DUF1618" evidence="2">
    <location>
        <begin position="1273"/>
        <end position="1376"/>
    </location>
</feature>
<dbReference type="Pfam" id="PF07762">
    <property type="entry name" value="DUF1618"/>
    <property type="match status" value="3"/>
</dbReference>
<dbReference type="eggNOG" id="ENOG502S3VB">
    <property type="taxonomic scope" value="Eukaryota"/>
</dbReference>
<organism evidence="3">
    <name type="scientific">Oryza barthii</name>
    <dbReference type="NCBI Taxonomy" id="65489"/>
    <lineage>
        <taxon>Eukaryota</taxon>
        <taxon>Viridiplantae</taxon>
        <taxon>Streptophyta</taxon>
        <taxon>Embryophyta</taxon>
        <taxon>Tracheophyta</taxon>
        <taxon>Spermatophyta</taxon>
        <taxon>Magnoliopsida</taxon>
        <taxon>Liliopsida</taxon>
        <taxon>Poales</taxon>
        <taxon>Poaceae</taxon>
        <taxon>BOP clade</taxon>
        <taxon>Oryzoideae</taxon>
        <taxon>Oryzeae</taxon>
        <taxon>Oryzinae</taxon>
        <taxon>Oryza</taxon>
    </lineage>
</organism>
<dbReference type="PaxDb" id="65489-OBART05G08910.1"/>
<accession>A0A0D3G532</accession>